<dbReference type="PRINTS" id="PR00111">
    <property type="entry name" value="ABHYDROLASE"/>
</dbReference>
<proteinExistence type="predicted"/>
<keyword evidence="1 3" id="KW-0378">Hydrolase</keyword>
<reference evidence="3 4" key="1">
    <citation type="submission" date="2018-11" db="EMBL/GenBank/DDBJ databases">
        <title>Vibrio LJC006 sp. nov., isolated from seawater during the bloom of the enteromorpha.</title>
        <authorList>
            <person name="Liang J."/>
        </authorList>
    </citation>
    <scope>NUCLEOTIDE SEQUENCE [LARGE SCALE GENOMIC DNA]</scope>
    <source>
        <strain evidence="3 4">LJC006</strain>
    </source>
</reference>
<keyword evidence="4" id="KW-1185">Reference proteome</keyword>
<dbReference type="OrthoDB" id="5853561at2"/>
<gene>
    <name evidence="3" type="ORF">EES38_06695</name>
</gene>
<dbReference type="AlphaFoldDB" id="A0A3N9TIZ2"/>
<dbReference type="InterPro" id="IPR029058">
    <property type="entry name" value="AB_hydrolase_fold"/>
</dbReference>
<comment type="caution">
    <text evidence="3">The sequence shown here is derived from an EMBL/GenBank/DDBJ whole genome shotgun (WGS) entry which is preliminary data.</text>
</comment>
<sequence>MNVSIMRCYMQNIKFDEKLFWQQFSHGVVRTQMGRLHYVSGGQGPTVLLLPGWPQSWYAWRYLMPALANSGKRVVALDLPGMGDSDHPTEGYDSTTIALTLRSLIQSLALEEKDGIEIIAHDVGAWMGYALASDHPDCIKKLVLIDAAIPGISALPSGELTDEQVMRTWHFAFNRLSDLPEILLKDREEPFLRWLFSTKAEFGWMIDEKALAEYVRVNRLPGALRSALSYYKNAFSKQDIAINKLRSEKQLLMPVFAIGARYGVADLLYNTLSPICADIHGEVIEGAGHYLPEESPQQLVAVLKEFLS</sequence>
<dbReference type="SUPFAM" id="SSF53474">
    <property type="entry name" value="alpha/beta-Hydrolases"/>
    <property type="match status" value="1"/>
</dbReference>
<dbReference type="PANTHER" id="PTHR43329">
    <property type="entry name" value="EPOXIDE HYDROLASE"/>
    <property type="match status" value="1"/>
</dbReference>
<evidence type="ECO:0000259" key="2">
    <source>
        <dbReference type="Pfam" id="PF00561"/>
    </source>
</evidence>
<dbReference type="Proteomes" id="UP000281112">
    <property type="component" value="Unassembled WGS sequence"/>
</dbReference>
<organism evidence="3 4">
    <name type="scientific">Vibrio viridaestus</name>
    <dbReference type="NCBI Taxonomy" id="2487322"/>
    <lineage>
        <taxon>Bacteria</taxon>
        <taxon>Pseudomonadati</taxon>
        <taxon>Pseudomonadota</taxon>
        <taxon>Gammaproteobacteria</taxon>
        <taxon>Vibrionales</taxon>
        <taxon>Vibrionaceae</taxon>
        <taxon>Vibrio</taxon>
    </lineage>
</organism>
<dbReference type="Gene3D" id="3.40.50.1820">
    <property type="entry name" value="alpha/beta hydrolase"/>
    <property type="match status" value="1"/>
</dbReference>
<evidence type="ECO:0000313" key="4">
    <source>
        <dbReference type="Proteomes" id="UP000281112"/>
    </source>
</evidence>
<dbReference type="EMBL" id="RJVQ01000002">
    <property type="protein sequence ID" value="RQW64267.1"/>
    <property type="molecule type" value="Genomic_DNA"/>
</dbReference>
<feature type="domain" description="AB hydrolase-1" evidence="2">
    <location>
        <begin position="45"/>
        <end position="180"/>
    </location>
</feature>
<dbReference type="PRINTS" id="PR00412">
    <property type="entry name" value="EPOXHYDRLASE"/>
</dbReference>
<dbReference type="GO" id="GO:0016787">
    <property type="term" value="F:hydrolase activity"/>
    <property type="evidence" value="ECO:0007669"/>
    <property type="project" value="UniProtKB-KW"/>
</dbReference>
<name>A0A3N9TIZ2_9VIBR</name>
<accession>A0A3N9TIZ2</accession>
<evidence type="ECO:0000256" key="1">
    <source>
        <dbReference type="ARBA" id="ARBA00022801"/>
    </source>
</evidence>
<protein>
    <submittedName>
        <fullName evidence="3">Alpha/beta hydrolase</fullName>
    </submittedName>
</protein>
<dbReference type="InterPro" id="IPR000639">
    <property type="entry name" value="Epox_hydrolase-like"/>
</dbReference>
<dbReference type="Pfam" id="PF00561">
    <property type="entry name" value="Abhydrolase_1"/>
    <property type="match status" value="1"/>
</dbReference>
<dbReference type="InterPro" id="IPR000073">
    <property type="entry name" value="AB_hydrolase_1"/>
</dbReference>
<evidence type="ECO:0000313" key="3">
    <source>
        <dbReference type="EMBL" id="RQW64267.1"/>
    </source>
</evidence>